<dbReference type="Proteomes" id="UP000093281">
    <property type="component" value="Unassembled WGS sequence"/>
</dbReference>
<dbReference type="SMART" id="SM00271">
    <property type="entry name" value="DnaJ"/>
    <property type="match status" value="1"/>
</dbReference>
<dbReference type="InterPro" id="IPR001623">
    <property type="entry name" value="DnaJ_domain"/>
</dbReference>
<dbReference type="SUPFAM" id="SSF46565">
    <property type="entry name" value="Chaperone J-domain"/>
    <property type="match status" value="1"/>
</dbReference>
<feature type="domain" description="J" evidence="2">
    <location>
        <begin position="106"/>
        <end position="161"/>
    </location>
</feature>
<sequence length="161" mass="19161">MGQIINLAILILILYLIFTNFGIFLMIIGGIVLFILIAGYFLKKELKRRAKNFEYQFKNFSQNQDFEFEFKEFKGFNQNFNFNDFNSFNNSNFQNSFYTNNSKLKEAKDFFGFSDTFSKDDIKKRYKELAKKYHPDLNGGDEEKMKKLNDFRDILMKSIGE</sequence>
<dbReference type="RefSeq" id="WP_066184894.1">
    <property type="nucleotide sequence ID" value="NZ_LCUJ01000004.1"/>
</dbReference>
<proteinExistence type="predicted"/>
<dbReference type="STRING" id="544718.AAX25_01874"/>
<evidence type="ECO:0000313" key="3">
    <source>
        <dbReference type="EMBL" id="OCL98860.1"/>
    </source>
</evidence>
<dbReference type="PATRIC" id="fig|544718.43.peg.1838"/>
<evidence type="ECO:0000259" key="2">
    <source>
        <dbReference type="PROSITE" id="PS50076"/>
    </source>
</evidence>
<reference evidence="4" key="1">
    <citation type="submission" date="2015-05" db="EMBL/GenBank/DDBJ databases">
        <authorList>
            <person name="Rovetto F."/>
            <person name="Cocolin L."/>
            <person name="Illeghems K."/>
            <person name="Van Nieuwerburgh F."/>
            <person name="Houf K."/>
        </authorList>
    </citation>
    <scope>NUCLEOTIDE SEQUENCE [LARGE SCALE GENOMIC DNA]</scope>
    <source>
        <strain evidence="4">DU22</strain>
    </source>
</reference>
<keyword evidence="1" id="KW-1133">Transmembrane helix</keyword>
<organism evidence="3 4">
    <name type="scientific">Aliarcobacter thereius</name>
    <dbReference type="NCBI Taxonomy" id="544718"/>
    <lineage>
        <taxon>Bacteria</taxon>
        <taxon>Pseudomonadati</taxon>
        <taxon>Campylobacterota</taxon>
        <taxon>Epsilonproteobacteria</taxon>
        <taxon>Campylobacterales</taxon>
        <taxon>Arcobacteraceae</taxon>
        <taxon>Aliarcobacter</taxon>
    </lineage>
</organism>
<dbReference type="Gene3D" id="1.10.287.110">
    <property type="entry name" value="DnaJ domain"/>
    <property type="match status" value="1"/>
</dbReference>
<dbReference type="InterPro" id="IPR036869">
    <property type="entry name" value="J_dom_sf"/>
</dbReference>
<dbReference type="PROSITE" id="PS50076">
    <property type="entry name" value="DNAJ_2"/>
    <property type="match status" value="1"/>
</dbReference>
<keyword evidence="1" id="KW-0812">Transmembrane</keyword>
<evidence type="ECO:0000313" key="4">
    <source>
        <dbReference type="Proteomes" id="UP000093281"/>
    </source>
</evidence>
<accession>A0A1C0B6E1</accession>
<dbReference type="PRINTS" id="PR00625">
    <property type="entry name" value="JDOMAIN"/>
</dbReference>
<dbReference type="EMBL" id="LCUJ01000004">
    <property type="protein sequence ID" value="OCL98860.1"/>
    <property type="molecule type" value="Genomic_DNA"/>
</dbReference>
<gene>
    <name evidence="3" type="primary">dnaJ_2</name>
    <name evidence="3" type="ORF">AAX29_01370</name>
</gene>
<keyword evidence="1" id="KW-0472">Membrane</keyword>
<dbReference type="CDD" id="cd06257">
    <property type="entry name" value="DnaJ"/>
    <property type="match status" value="1"/>
</dbReference>
<feature type="transmembrane region" description="Helical" evidence="1">
    <location>
        <begin position="12"/>
        <end position="42"/>
    </location>
</feature>
<comment type="caution">
    <text evidence="3">The sequence shown here is derived from an EMBL/GenBank/DDBJ whole genome shotgun (WGS) entry which is preliminary data.</text>
</comment>
<name>A0A1C0B6E1_9BACT</name>
<dbReference type="AlphaFoldDB" id="A0A1C0B6E1"/>
<protein>
    <submittedName>
        <fullName evidence="3">Chaperone protein DnaJ</fullName>
    </submittedName>
</protein>
<evidence type="ECO:0000256" key="1">
    <source>
        <dbReference type="SAM" id="Phobius"/>
    </source>
</evidence>
<dbReference type="Pfam" id="PF00226">
    <property type="entry name" value="DnaJ"/>
    <property type="match status" value="1"/>
</dbReference>